<evidence type="ECO:0000313" key="2">
    <source>
        <dbReference type="Proteomes" id="UP001201273"/>
    </source>
</evidence>
<keyword evidence="2" id="KW-1185">Reference proteome</keyword>
<comment type="caution">
    <text evidence="1">The sequence shown here is derived from an EMBL/GenBank/DDBJ whole genome shotgun (WGS) entry which is preliminary data.</text>
</comment>
<dbReference type="Proteomes" id="UP001201273">
    <property type="component" value="Unassembled WGS sequence"/>
</dbReference>
<dbReference type="EMBL" id="JAIMJA010000021">
    <property type="protein sequence ID" value="MCE2596556.1"/>
    <property type="molecule type" value="Genomic_DNA"/>
</dbReference>
<proteinExistence type="predicted"/>
<evidence type="ECO:0000313" key="1">
    <source>
        <dbReference type="EMBL" id="MCE2596556.1"/>
    </source>
</evidence>
<gene>
    <name evidence="1" type="ORF">K6Y31_17310</name>
</gene>
<name>A0ABS8WFP4_9GAMM</name>
<sequence length="85" mass="9307">MADLALLAEGRLTSGEFLTAHLLEQDKIQLKTHTNSIVLQVQAQHIALQHQTDVSILSVHCGGWQAQFELTPESASEFNGLLVLT</sequence>
<reference evidence="1 2" key="1">
    <citation type="journal article" date="2022" name="Environ. Microbiol. Rep.">
        <title>Eco-phylogenetic analyses reveal divergent evolution of vitamin B12 metabolism in the marine bacterial family 'Psychromonadaceae'.</title>
        <authorList>
            <person name="Jin X."/>
            <person name="Yang Y."/>
            <person name="Cao H."/>
            <person name="Gao B."/>
            <person name="Zhao Z."/>
        </authorList>
    </citation>
    <scope>NUCLEOTIDE SEQUENCE [LARGE SCALE GENOMIC DNA]</scope>
    <source>
        <strain evidence="1 2">MKS20</strain>
    </source>
</reference>
<accession>A0ABS8WFP4</accession>
<organism evidence="1 2">
    <name type="scientific">Motilimonas cestriensis</name>
    <dbReference type="NCBI Taxonomy" id="2742685"/>
    <lineage>
        <taxon>Bacteria</taxon>
        <taxon>Pseudomonadati</taxon>
        <taxon>Pseudomonadota</taxon>
        <taxon>Gammaproteobacteria</taxon>
        <taxon>Alteromonadales</taxon>
        <taxon>Alteromonadales genera incertae sedis</taxon>
        <taxon>Motilimonas</taxon>
    </lineage>
</organism>
<dbReference type="RefSeq" id="WP_233054194.1">
    <property type="nucleotide sequence ID" value="NZ_JAIMJA010000021.1"/>
</dbReference>
<protein>
    <submittedName>
        <fullName evidence="1">Uncharacterized protein</fullName>
    </submittedName>
</protein>